<evidence type="ECO:0000313" key="1">
    <source>
        <dbReference type="EMBL" id="KWX17502.1"/>
    </source>
</evidence>
<dbReference type="Proteomes" id="UP000191171">
    <property type="component" value="Unassembled WGS sequence"/>
</dbReference>
<dbReference type="Pfam" id="PF08713">
    <property type="entry name" value="DNA_alkylation"/>
    <property type="match status" value="1"/>
</dbReference>
<dbReference type="Proteomes" id="UP001139644">
    <property type="component" value="Unassembled WGS sequence"/>
</dbReference>
<dbReference type="Gene3D" id="1.25.40.290">
    <property type="entry name" value="ARM repeat domains"/>
    <property type="match status" value="1"/>
</dbReference>
<dbReference type="Proteomes" id="UP000070452">
    <property type="component" value="Unassembled WGS sequence"/>
</dbReference>
<dbReference type="SUPFAM" id="SSF48371">
    <property type="entry name" value="ARM repeat"/>
    <property type="match status" value="1"/>
</dbReference>
<evidence type="ECO:0000313" key="4">
    <source>
        <dbReference type="EMBL" id="RBS31319.1"/>
    </source>
</evidence>
<dbReference type="EMBL" id="LEQJ01000009">
    <property type="protein sequence ID" value="RBS31319.1"/>
    <property type="molecule type" value="Genomic_DNA"/>
</dbReference>
<protein>
    <submittedName>
        <fullName evidence="1">6-O-methylguanine DNA methyltransferase</fullName>
    </submittedName>
    <submittedName>
        <fullName evidence="2">DNA alkylation repair protein</fullName>
    </submittedName>
</protein>
<dbReference type="PANTHER" id="PTHR34070">
    <property type="entry name" value="ARMADILLO-TYPE FOLD"/>
    <property type="match status" value="1"/>
</dbReference>
<reference evidence="2" key="4">
    <citation type="journal article" date="2022" name="J. Anim. Sci.">
        <title>Whole genome sequence analyses-based assessment of virulence potential and antimicrobial susceptibilities and resistance of Enterococcus faecium strains isolated from commercial swine and cattle probiotic products.</title>
        <authorList>
            <person name="Shridhar P.B."/>
            <person name="Amachawadi R.G."/>
            <person name="Tokach M."/>
            <person name="Patel I."/>
            <person name="Gangiredla J."/>
            <person name="Mammel M."/>
            <person name="Nagaraja T.G."/>
        </authorList>
    </citation>
    <scope>NUCLEOTIDE SEQUENCE</scope>
    <source>
        <strain evidence="2">EF215</strain>
    </source>
</reference>
<evidence type="ECO:0000313" key="2">
    <source>
        <dbReference type="EMBL" id="MBX4221777.1"/>
    </source>
</evidence>
<sequence length="211" mass="25361">MEVLVFPKNEEKALQMEKYMKNLFSFAGVPKPERALLQQPLLDESKNLSISEVLAFVYYYYEQIEREYQYVAIDLVQKNIKRLTFEDLVVLLPLVQKKEWWDSIDSWRKVYSTWCKAYPEQREEVFQLFEKKEDFWLRRIAITLQLGYKQQTDTGLLIRAIDEDRQTKEFFIQKAIGWALRDYSKTDADWVKRQLTTDLSKLAVREASKYL</sequence>
<dbReference type="EMBL" id="MVGJ01000069">
    <property type="protein sequence ID" value="OOL80376.1"/>
    <property type="molecule type" value="Genomic_DNA"/>
</dbReference>
<dbReference type="PANTHER" id="PTHR34070:SF1">
    <property type="entry name" value="DNA ALKYLATION REPAIR PROTEIN"/>
    <property type="match status" value="1"/>
</dbReference>
<organism evidence="1 5">
    <name type="scientific">Enterococcus faecium</name>
    <name type="common">Streptococcus faecium</name>
    <dbReference type="NCBI Taxonomy" id="1352"/>
    <lineage>
        <taxon>Bacteria</taxon>
        <taxon>Bacillati</taxon>
        <taxon>Bacillota</taxon>
        <taxon>Bacilli</taxon>
        <taxon>Lactobacillales</taxon>
        <taxon>Enterococcaceae</taxon>
        <taxon>Enterococcus</taxon>
    </lineage>
</organism>
<reference evidence="3 6" key="3">
    <citation type="submission" date="2017-02" db="EMBL/GenBank/DDBJ databases">
        <title>Clonality and virulence of isolates of VRE in Hematopoietic Stem Cell Transplanted (HSCT) patients.</title>
        <authorList>
            <person name="Marchi A.P."/>
            <person name="Martins R.C."/>
            <person name="Marie S.K."/>
            <person name="Levin A.S."/>
            <person name="Costa S.F."/>
        </authorList>
    </citation>
    <scope>NUCLEOTIDE SEQUENCE [LARGE SCALE GENOMIC DNA]</scope>
    <source>
        <strain evidence="3 6">LIM1759</strain>
    </source>
</reference>
<evidence type="ECO:0000313" key="6">
    <source>
        <dbReference type="Proteomes" id="UP000191171"/>
    </source>
</evidence>
<comment type="caution">
    <text evidence="1">The sequence shown here is derived from an EMBL/GenBank/DDBJ whole genome shotgun (WGS) entry which is preliminary data.</text>
</comment>
<dbReference type="RefSeq" id="WP_002294262.1">
    <property type="nucleotide sequence ID" value="NZ_CAACXR010000001.1"/>
</dbReference>
<accession>A0A132P682</accession>
<proteinExistence type="predicted"/>
<dbReference type="CDD" id="cd07064">
    <property type="entry name" value="AlkD_like_1"/>
    <property type="match status" value="1"/>
</dbReference>
<name>A0A132P682_ENTFC</name>
<dbReference type="GO" id="GO:0008168">
    <property type="term" value="F:methyltransferase activity"/>
    <property type="evidence" value="ECO:0007669"/>
    <property type="project" value="UniProtKB-KW"/>
</dbReference>
<reference evidence="4 7" key="1">
    <citation type="submission" date="2015-06" db="EMBL/GenBank/DDBJ databases">
        <title>The Genome Sequence of Enterococcus faecium 131EA1.</title>
        <authorList>
            <consortium name="The Broad Institute Genomics Platform"/>
            <consortium name="The Broad Institute Genome Sequencing Center for Infectious Disease"/>
            <person name="Earl A.M."/>
            <person name="Van Tyne D."/>
            <person name="Lebreton F."/>
            <person name="Saavedra J.T."/>
            <person name="Gilmore M.S."/>
            <person name="Manson Mcguire A."/>
            <person name="Clock S."/>
            <person name="Crupain M."/>
            <person name="Rangan U."/>
            <person name="Young S."/>
            <person name="Abouelleil A."/>
            <person name="Cao P."/>
            <person name="Chapman S.B."/>
            <person name="Griggs A."/>
            <person name="Priest M."/>
            <person name="Shea T."/>
            <person name="Wortman J."/>
            <person name="Nusbaum C."/>
            <person name="Birren B."/>
        </authorList>
    </citation>
    <scope>NUCLEOTIDE SEQUENCE [LARGE SCALE GENOMIC DNA]</scope>
    <source>
        <strain evidence="4 7">131EA1</strain>
    </source>
</reference>
<dbReference type="AlphaFoldDB" id="A0A132P682"/>
<evidence type="ECO:0000313" key="7">
    <source>
        <dbReference type="Proteomes" id="UP000253144"/>
    </source>
</evidence>
<gene>
    <name evidence="1" type="ORF">AWT83_02865</name>
    <name evidence="3" type="ORF">B1P95_11340</name>
    <name evidence="4" type="ORF">EB12_01504</name>
    <name evidence="2" type="ORF">KYX88_02795</name>
</gene>
<evidence type="ECO:0000313" key="3">
    <source>
        <dbReference type="EMBL" id="OOL80376.1"/>
    </source>
</evidence>
<keyword evidence="1" id="KW-0489">Methyltransferase</keyword>
<dbReference type="InterPro" id="IPR016024">
    <property type="entry name" value="ARM-type_fold"/>
</dbReference>
<dbReference type="Gene3D" id="1.20.1660.10">
    <property type="entry name" value="Hypothetical protein (EF3068)"/>
    <property type="match status" value="1"/>
</dbReference>
<dbReference type="PATRIC" id="fig|1352.655.peg.1282"/>
<evidence type="ECO:0000313" key="5">
    <source>
        <dbReference type="Proteomes" id="UP000070452"/>
    </source>
</evidence>
<reference evidence="1 5" key="2">
    <citation type="submission" date="2016-01" db="EMBL/GenBank/DDBJ databases">
        <title>Molecular Mechanisms for transfer of large genomic segments between Enterococcus faecium strains.</title>
        <authorList>
            <person name="Garcia-Solache M.A."/>
            <person name="Lebreton F."/>
            <person name="Mclaughlin R.E."/>
            <person name="Whiteaker J.D."/>
            <person name="Gilmore M.S."/>
            <person name="Rice L.B."/>
        </authorList>
    </citation>
    <scope>NUCLEOTIDE SEQUENCE [LARGE SCALE GENOMIC DNA]</scope>
    <source>
        <strain evidence="1 5">D344RRF x C68</strain>
    </source>
</reference>
<dbReference type="Proteomes" id="UP000253144">
    <property type="component" value="Unassembled WGS sequence"/>
</dbReference>
<dbReference type="EMBL" id="JAIFOC010000021">
    <property type="protein sequence ID" value="MBX4221777.1"/>
    <property type="molecule type" value="Genomic_DNA"/>
</dbReference>
<dbReference type="InterPro" id="IPR014825">
    <property type="entry name" value="DNA_alkylation"/>
</dbReference>
<dbReference type="EMBL" id="LRHK01000001">
    <property type="protein sequence ID" value="KWX17502.1"/>
    <property type="molecule type" value="Genomic_DNA"/>
</dbReference>
<dbReference type="GO" id="GO:0032259">
    <property type="term" value="P:methylation"/>
    <property type="evidence" value="ECO:0007669"/>
    <property type="project" value="UniProtKB-KW"/>
</dbReference>
<keyword evidence="1" id="KW-0808">Transferase</keyword>